<dbReference type="EMBL" id="KQ085981">
    <property type="protein sequence ID" value="KLO12288.1"/>
    <property type="molecule type" value="Genomic_DNA"/>
</dbReference>
<evidence type="ECO:0000313" key="1">
    <source>
        <dbReference type="EMBL" id="KLO12288.1"/>
    </source>
</evidence>
<reference evidence="1 2" key="1">
    <citation type="submission" date="2015-04" db="EMBL/GenBank/DDBJ databases">
        <title>Complete genome sequence of Schizopora paradoxa KUC8140, a cosmopolitan wood degrader in East Asia.</title>
        <authorList>
            <consortium name="DOE Joint Genome Institute"/>
            <person name="Min B."/>
            <person name="Park H."/>
            <person name="Jang Y."/>
            <person name="Kim J.-J."/>
            <person name="Kim K.H."/>
            <person name="Pangilinan J."/>
            <person name="Lipzen A."/>
            <person name="Riley R."/>
            <person name="Grigoriev I.V."/>
            <person name="Spatafora J.W."/>
            <person name="Choi I.-G."/>
        </authorList>
    </citation>
    <scope>NUCLEOTIDE SEQUENCE [LARGE SCALE GENOMIC DNA]</scope>
    <source>
        <strain evidence="1 2">KUC8140</strain>
    </source>
</reference>
<name>A0A0H2RS64_9AGAM</name>
<dbReference type="InParanoid" id="A0A0H2RS64"/>
<dbReference type="AlphaFoldDB" id="A0A0H2RS64"/>
<dbReference type="Proteomes" id="UP000053477">
    <property type="component" value="Unassembled WGS sequence"/>
</dbReference>
<gene>
    <name evidence="1" type="ORF">SCHPADRAFT_429792</name>
</gene>
<proteinExistence type="predicted"/>
<sequence>MPQTRCAKFPVHGVRIVTRRGFEPMDSLKNICHNKMRRPRQRGSPCAIFTSNQRSASLGAGSPTTAPALSSSLNIPHATWLMFLAGHLTQKRSTTRTQLEWGSMFLLRKNTQRAYLKLFVAMEAIRPCRALITIQLSIRGHCRTENSCVKACFRCNLCHA</sequence>
<organism evidence="1 2">
    <name type="scientific">Schizopora paradoxa</name>
    <dbReference type="NCBI Taxonomy" id="27342"/>
    <lineage>
        <taxon>Eukaryota</taxon>
        <taxon>Fungi</taxon>
        <taxon>Dikarya</taxon>
        <taxon>Basidiomycota</taxon>
        <taxon>Agaricomycotina</taxon>
        <taxon>Agaricomycetes</taxon>
        <taxon>Hymenochaetales</taxon>
        <taxon>Schizoporaceae</taxon>
        <taxon>Schizopora</taxon>
    </lineage>
</organism>
<accession>A0A0H2RS64</accession>
<evidence type="ECO:0000313" key="2">
    <source>
        <dbReference type="Proteomes" id="UP000053477"/>
    </source>
</evidence>
<keyword evidence="2" id="KW-1185">Reference proteome</keyword>
<protein>
    <submittedName>
        <fullName evidence="1">Uncharacterized protein</fullName>
    </submittedName>
</protein>